<comment type="caution">
    <text evidence="2">The sequence shown here is derived from an EMBL/GenBank/DDBJ whole genome shotgun (WGS) entry which is preliminary data.</text>
</comment>
<evidence type="ECO:0000256" key="1">
    <source>
        <dbReference type="SAM" id="MobiDB-lite"/>
    </source>
</evidence>
<feature type="region of interest" description="Disordered" evidence="1">
    <location>
        <begin position="249"/>
        <end position="277"/>
    </location>
</feature>
<feature type="compositionally biased region" description="Polar residues" evidence="1">
    <location>
        <begin position="115"/>
        <end position="130"/>
    </location>
</feature>
<dbReference type="EMBL" id="JAACNO010002331">
    <property type="protein sequence ID" value="KAF4134218.1"/>
    <property type="molecule type" value="Genomic_DNA"/>
</dbReference>
<gene>
    <name evidence="2" type="ORF">GN958_ATG16599</name>
</gene>
<feature type="compositionally biased region" description="Low complexity" evidence="1">
    <location>
        <begin position="134"/>
        <end position="145"/>
    </location>
</feature>
<reference evidence="2" key="1">
    <citation type="submission" date="2020-03" db="EMBL/GenBank/DDBJ databases">
        <title>Hybrid Assembly of Korean Phytophthora infestans isolates.</title>
        <authorList>
            <person name="Prokchorchik M."/>
            <person name="Lee Y."/>
            <person name="Seo J."/>
            <person name="Cho J.-H."/>
            <person name="Park Y.-E."/>
            <person name="Jang D.-C."/>
            <person name="Im J.-S."/>
            <person name="Choi J.-G."/>
            <person name="Park H.-J."/>
            <person name="Lee G.-B."/>
            <person name="Lee Y.-G."/>
            <person name="Hong S.-Y."/>
            <person name="Cho K."/>
            <person name="Sohn K.H."/>
        </authorList>
    </citation>
    <scope>NUCLEOTIDE SEQUENCE</scope>
    <source>
        <strain evidence="2">KR_2_A2</strain>
    </source>
</reference>
<organism evidence="2 3">
    <name type="scientific">Phytophthora infestans</name>
    <name type="common">Potato late blight agent</name>
    <name type="synonym">Botrytis infestans</name>
    <dbReference type="NCBI Taxonomy" id="4787"/>
    <lineage>
        <taxon>Eukaryota</taxon>
        <taxon>Sar</taxon>
        <taxon>Stramenopiles</taxon>
        <taxon>Oomycota</taxon>
        <taxon>Peronosporomycetes</taxon>
        <taxon>Peronosporales</taxon>
        <taxon>Peronosporaceae</taxon>
        <taxon>Phytophthora</taxon>
    </lineage>
</organism>
<accession>A0A8S9U7N6</accession>
<protein>
    <submittedName>
        <fullName evidence="2">Uncharacterized protein</fullName>
    </submittedName>
</protein>
<name>A0A8S9U7N6_PHYIN</name>
<feature type="compositionally biased region" description="Basic and acidic residues" evidence="1">
    <location>
        <begin position="100"/>
        <end position="114"/>
    </location>
</feature>
<proteinExistence type="predicted"/>
<sequence>MSLETYHRLLLNPKSPWTKASGTRNMPIPVPLASNENSGDYQQKFEFWLAQRNVTLSSLREDVMRERNYRCGYARWRVQMKYGQSHPRSASAQQRSGSKSPERQCKRNEQERYQHSTSRPRSPERNSSYQGEPKSYNSSASTKSYNSSASATFKAGSSRFYDARHQVSKIYKGYRDQRLSSEDSCKNCDRKWDDLNRRIQKLESILSRLPRQNTFSGRNCSRYGGFSSSSGDLSPTFIDLTEDVDIETEAKPIRDLSQEGPDTTGDLDEPNADPGDDFELKSPTELTLLINAFNELNDDVLSKQKEEEIMVKDMELVSEEDKTNSDKLRSQIYELRDAIKRQKDKRDAAIVTIIVRTRTKTLAKLKEDLQKIATSGESDELEDLHEKCAGVAAKLAEKDKGLARLQKQLRSLSSLPLNAKESDSAVGKREARELSSKIRLEQASTASLKTERRKIIIRIMKSSRQIQALVTKEIARK</sequence>
<dbReference type="Proteomes" id="UP000704712">
    <property type="component" value="Unassembled WGS sequence"/>
</dbReference>
<dbReference type="AlphaFoldDB" id="A0A8S9U7N6"/>
<feature type="compositionally biased region" description="Acidic residues" evidence="1">
    <location>
        <begin position="265"/>
        <end position="277"/>
    </location>
</feature>
<evidence type="ECO:0000313" key="2">
    <source>
        <dbReference type="EMBL" id="KAF4134218.1"/>
    </source>
</evidence>
<feature type="compositionally biased region" description="Polar residues" evidence="1">
    <location>
        <begin position="86"/>
        <end position="99"/>
    </location>
</feature>
<evidence type="ECO:0000313" key="3">
    <source>
        <dbReference type="Proteomes" id="UP000704712"/>
    </source>
</evidence>
<feature type="region of interest" description="Disordered" evidence="1">
    <location>
        <begin position="82"/>
        <end position="145"/>
    </location>
</feature>